<keyword evidence="2" id="KW-0238">DNA-binding</keyword>
<keyword evidence="1" id="KW-0805">Transcription regulation</keyword>
<dbReference type="PROSITE" id="PS50949">
    <property type="entry name" value="HTH_GNTR"/>
    <property type="match status" value="1"/>
</dbReference>
<dbReference type="InterPro" id="IPR036388">
    <property type="entry name" value="WH-like_DNA-bd_sf"/>
</dbReference>
<proteinExistence type="predicted"/>
<evidence type="ECO:0000256" key="2">
    <source>
        <dbReference type="ARBA" id="ARBA00023125"/>
    </source>
</evidence>
<dbReference type="InterPro" id="IPR011711">
    <property type="entry name" value="GntR_C"/>
</dbReference>
<dbReference type="Proteomes" id="UP000681075">
    <property type="component" value="Unassembled WGS sequence"/>
</dbReference>
<protein>
    <submittedName>
        <fullName evidence="5">Transcriptional regulator</fullName>
    </submittedName>
</protein>
<dbReference type="PANTHER" id="PTHR43537:SF50">
    <property type="entry name" value="TRANSCRIPTIONAL REGULATORY PROTEIN"/>
    <property type="match status" value="1"/>
</dbReference>
<dbReference type="PANTHER" id="PTHR43537">
    <property type="entry name" value="TRANSCRIPTIONAL REGULATOR, GNTR FAMILY"/>
    <property type="match status" value="1"/>
</dbReference>
<dbReference type="EMBL" id="BOPV01000001">
    <property type="protein sequence ID" value="GIL39920.1"/>
    <property type="molecule type" value="Genomic_DNA"/>
</dbReference>
<dbReference type="SMART" id="SM00345">
    <property type="entry name" value="HTH_GNTR"/>
    <property type="match status" value="1"/>
</dbReference>
<feature type="domain" description="HTH gntR-type" evidence="4">
    <location>
        <begin position="7"/>
        <end position="74"/>
    </location>
</feature>
<evidence type="ECO:0000259" key="4">
    <source>
        <dbReference type="PROSITE" id="PS50949"/>
    </source>
</evidence>
<dbReference type="CDD" id="cd07377">
    <property type="entry name" value="WHTH_GntR"/>
    <property type="match status" value="1"/>
</dbReference>
<name>A0A8S8XFR0_9PROT</name>
<reference evidence="5" key="1">
    <citation type="submission" date="2021-02" db="EMBL/GenBank/DDBJ databases">
        <title>Genome sequence of Rhodospirillales sp. strain TMPK1 isolated from soil.</title>
        <authorList>
            <person name="Nakai R."/>
            <person name="Kusada H."/>
            <person name="Tamaki H."/>
        </authorList>
    </citation>
    <scope>NUCLEOTIDE SEQUENCE</scope>
    <source>
        <strain evidence="5">TMPK1</strain>
    </source>
</reference>
<dbReference type="Pfam" id="PF00392">
    <property type="entry name" value="GntR"/>
    <property type="match status" value="1"/>
</dbReference>
<dbReference type="Gene3D" id="1.10.10.10">
    <property type="entry name" value="Winged helix-like DNA-binding domain superfamily/Winged helix DNA-binding domain"/>
    <property type="match status" value="1"/>
</dbReference>
<keyword evidence="6" id="KW-1185">Reference proteome</keyword>
<evidence type="ECO:0000313" key="6">
    <source>
        <dbReference type="Proteomes" id="UP000681075"/>
    </source>
</evidence>
<dbReference type="SUPFAM" id="SSF46785">
    <property type="entry name" value="Winged helix' DNA-binding domain"/>
    <property type="match status" value="1"/>
</dbReference>
<evidence type="ECO:0000256" key="1">
    <source>
        <dbReference type="ARBA" id="ARBA00023015"/>
    </source>
</evidence>
<dbReference type="InterPro" id="IPR008920">
    <property type="entry name" value="TF_FadR/GntR_C"/>
</dbReference>
<dbReference type="SUPFAM" id="SSF48008">
    <property type="entry name" value="GntR ligand-binding domain-like"/>
    <property type="match status" value="1"/>
</dbReference>
<gene>
    <name evidence="5" type="ORF">TMPK1_21570</name>
</gene>
<dbReference type="RefSeq" id="WP_420243038.1">
    <property type="nucleotide sequence ID" value="NZ_BOPV01000001.1"/>
</dbReference>
<sequence length="226" mass="25068">MTVQDPTTLLDGVLLRLRAMIEAGELAPGAPVREREMCERLSVSRTPLREALKVLAAERLLELRPNRGAVVLGLTERDVRDMFEVMEALEATAGRLACERATDADIAEIQAMHFQMHAHYLRGELEPYFQLNQAIHARIVAATGNAVLQSNYAALAARIRNARYLANRWSRERWDVAMHEHGLILDALVARDGAKLSEILAAHLRGKGVAVMEHLHAVDDAEVEAA</sequence>
<organism evidence="5 6">
    <name type="scientific">Roseiterribacter gracilis</name>
    <dbReference type="NCBI Taxonomy" id="2812848"/>
    <lineage>
        <taxon>Bacteria</taxon>
        <taxon>Pseudomonadati</taxon>
        <taxon>Pseudomonadota</taxon>
        <taxon>Alphaproteobacteria</taxon>
        <taxon>Rhodospirillales</taxon>
        <taxon>Roseiterribacteraceae</taxon>
        <taxon>Roseiterribacter</taxon>
    </lineage>
</organism>
<dbReference type="Pfam" id="PF07729">
    <property type="entry name" value="FCD"/>
    <property type="match status" value="1"/>
</dbReference>
<dbReference type="AlphaFoldDB" id="A0A8S8XFR0"/>
<dbReference type="InterPro" id="IPR000524">
    <property type="entry name" value="Tscrpt_reg_HTH_GntR"/>
</dbReference>
<evidence type="ECO:0000256" key="3">
    <source>
        <dbReference type="ARBA" id="ARBA00023163"/>
    </source>
</evidence>
<dbReference type="GO" id="GO:0003677">
    <property type="term" value="F:DNA binding"/>
    <property type="evidence" value="ECO:0007669"/>
    <property type="project" value="UniProtKB-KW"/>
</dbReference>
<evidence type="ECO:0000313" key="5">
    <source>
        <dbReference type="EMBL" id="GIL39920.1"/>
    </source>
</evidence>
<dbReference type="SMART" id="SM00895">
    <property type="entry name" value="FCD"/>
    <property type="match status" value="1"/>
</dbReference>
<dbReference type="Gene3D" id="1.20.120.530">
    <property type="entry name" value="GntR ligand-binding domain-like"/>
    <property type="match status" value="1"/>
</dbReference>
<accession>A0A8S8XFR0</accession>
<comment type="caution">
    <text evidence="5">The sequence shown here is derived from an EMBL/GenBank/DDBJ whole genome shotgun (WGS) entry which is preliminary data.</text>
</comment>
<dbReference type="InterPro" id="IPR036390">
    <property type="entry name" value="WH_DNA-bd_sf"/>
</dbReference>
<dbReference type="GO" id="GO:0003700">
    <property type="term" value="F:DNA-binding transcription factor activity"/>
    <property type="evidence" value="ECO:0007669"/>
    <property type="project" value="InterPro"/>
</dbReference>
<keyword evidence="3" id="KW-0804">Transcription</keyword>